<evidence type="ECO:0000256" key="1">
    <source>
        <dbReference type="ARBA" id="ARBA00022741"/>
    </source>
</evidence>
<dbReference type="GO" id="GO:0016787">
    <property type="term" value="F:hydrolase activity"/>
    <property type="evidence" value="ECO:0007669"/>
    <property type="project" value="UniProtKB-KW"/>
</dbReference>
<feature type="region of interest" description="Disordered" evidence="5">
    <location>
        <begin position="222"/>
        <end position="277"/>
    </location>
</feature>
<dbReference type="Proteomes" id="UP000762676">
    <property type="component" value="Unassembled WGS sequence"/>
</dbReference>
<feature type="compositionally biased region" description="Acidic residues" evidence="5">
    <location>
        <begin position="1150"/>
        <end position="1162"/>
    </location>
</feature>
<keyword evidence="2" id="KW-0378">Hydrolase</keyword>
<feature type="compositionally biased region" description="Low complexity" evidence="5">
    <location>
        <begin position="222"/>
        <end position="249"/>
    </location>
</feature>
<name>A0AAV4G7B6_9GAST</name>
<feature type="compositionally biased region" description="Acidic residues" evidence="5">
    <location>
        <begin position="957"/>
        <end position="969"/>
    </location>
</feature>
<dbReference type="PANTHER" id="PTHR21529:SF4">
    <property type="entry name" value="TPR AND ANKYRIN REPEAT-CONTAINING PROTEIN 1"/>
    <property type="match status" value="1"/>
</dbReference>
<evidence type="ECO:0000256" key="4">
    <source>
        <dbReference type="ARBA" id="ARBA00022840"/>
    </source>
</evidence>
<organism evidence="7 8">
    <name type="scientific">Elysia marginata</name>
    <dbReference type="NCBI Taxonomy" id="1093978"/>
    <lineage>
        <taxon>Eukaryota</taxon>
        <taxon>Metazoa</taxon>
        <taxon>Spiralia</taxon>
        <taxon>Lophotrochozoa</taxon>
        <taxon>Mollusca</taxon>
        <taxon>Gastropoda</taxon>
        <taxon>Heterobranchia</taxon>
        <taxon>Euthyneura</taxon>
        <taxon>Panpulmonata</taxon>
        <taxon>Sacoglossa</taxon>
        <taxon>Placobranchoidea</taxon>
        <taxon>Plakobranchidae</taxon>
        <taxon>Elysia</taxon>
    </lineage>
</organism>
<accession>A0AAV4G7B6</accession>
<comment type="caution">
    <text evidence="7">The sequence shown here is derived from an EMBL/GenBank/DDBJ whole genome shotgun (WGS) entry which is preliminary data.</text>
</comment>
<feature type="compositionally biased region" description="Basic and acidic residues" evidence="5">
    <location>
        <begin position="983"/>
        <end position="994"/>
    </location>
</feature>
<protein>
    <submittedName>
        <fullName evidence="7">TPR and ankyrin repeat-containing protein 1-like</fullName>
    </submittedName>
</protein>
<sequence>PLAKQTGDDPAAMLQRNFKPVPGNIRLHLAAEFIQNHTSESWKKAEFVFGLNGDSAPVSRKEDLRIFCKRDLLNRNGWVCSFILQLANLRDLIPTLKFHPQDHYLHAALTLVVSTGSSPAKHPDTVVLLEKVIDLAKTRQELNRQDADGNTALHWLTLCKGPCEPMRQEAARLLIEGGIDVLMPRKDGRKAADVLNVSDSIRDQVKSATDQAIAIERNKLFSRSGGASAQPQQSAKASRAQQTSTSQTKPPRTNNKTAAPPVNNSRPDASKNASGERKECDECERYLQNANSWTPRNLGNIYRDLVKIVKANHKQDGRHRIYRDESIKRISKFLHLKDVPDIPQCVLDLKAVDYRELVTLAAEAKKWGHVIALVYKFKESKGRGALPRFAEKLSVEEVIEDEDMTGATKEELVKLMLLHKVATQEATQRCLYALNKFVSAFMQGLGNLEFLKKLKHLMDKNSGLYPSLNLSCQDADGNSLMHLATKCKFSSHALSVVEKLCSWQCPVDLRDHAGHTALDYLKPNDRRAEFLRSATNPTAGAKQKKTVFTEKIDTESNANKLREKAMDMLSRLPDVIVNYIDDEQEDMKEDEEEEEEGDEEVKEEEDEVDDEDADDQVYSVSEDEADQEESKQEDEDSDDLDIDAKVFDDLLWDVECTEAVWNLLKGSSSDASEKPGKGRKKERISYGMKKIVVSKIKQLASGDWRPHLQRKIHGIPETLALHRVQLPGGACILWELAVAFSPQKSQGSAEAQASGDNPQTATGGGRIYSEIIRVWSVVLHHSDLQRKVKWIVGSHKRGKDCLVQKKLKGLPSSQFAGTSSSSRNPVLYMEHEVCDQRRSASQKEASANRQRNLCPPASAQRNEFQILKFYSFSSALVAAILSNSTRKIDFPFRVTDLEYEMIHLESATPVLLLGRSGTGKTTCCLYRLWAKFLCYWEKALELGEPWLPYRNPALDLLDDDDNEEDDVEEASQSSQAKAKTAPPRKEREESHSCSDSESAVCELESEDDEEDTDTDSTADEEEEEDEGELKSSGPRQEVFSHLHQLFVTKNPKLCSEVEKNFLKLRHASGTLTDHNGVELEPLPNTLQDVEDLAFPLFLTSRQLLLMLDASVKGDAFFARDEELNLKYIIPGWGTQEDIFSIDPLGPNWLDSDDDDDDDDDDNKDGQVKGATAGGRKVKGITEESHHQFGEQRKRKTYLRRECTFEVFANEVWPKISKKAKVDCHPSLVWTEIMSFIQGSFEALSSDGGFLSYEDYLTIGRKRAPNFSGDRSKVYAAFEKYRKQKQDNHLFDESDLVFNIYRRLRKMNYYQPWILHEIYVDETQDFTQAELALLMCVCQDPNKMFLAGDTAQAIMRGISFRFKDLSSLFHFAAESVPEKVHQLRYNYRSHCEILSLASSVLDILHKFFPESFDWLHRDQGMFPGPKPVVIESCSSEDLALLLSGNQRVSSHIEFGAHQAILVTNEESKNQLPEVLSAGLVLTIYEAKGLEFDDVLLYNFFADSPASKEWRVVTEYLDELAAQTSGPGDKTLVEIDSGILKMPDRPRPLAFDSDQHKLLSSELKHLYTAITRARVNVWIFDKDPGSRGPMFEYFKARKLVQCMGAKEEPLSENFIFAQKSSAQQWRKSGDKFMSQKQFALAAKCFKHAGHKDREKLALAYLSATEASGLRSKPTQMRRQYLKAGAQFVWCGDLRRAALCFQNAREHKLSALAFEKHGELETASKQYLFVPSPQEASRCLEQTGMFRKAIAVLEDSHFYDRAIDCLHRYQIKVERLSAERGDVPKVLVDNKPKESQSEDDLCHRAANYHHQNKDFDRAEAAIIRLKNSSDQIVFLEKNGYWEKAAELFREEGNTEKAAALMLKAGKLDRALTFAKDGFHKPLEASIYLASSRRNHSEEVANQVNNANPTAF</sequence>
<dbReference type="Gene3D" id="1.10.10.160">
    <property type="match status" value="1"/>
</dbReference>
<feature type="compositionally biased region" description="Acidic residues" evidence="5">
    <location>
        <begin position="1003"/>
        <end position="1027"/>
    </location>
</feature>
<dbReference type="GO" id="GO:0005524">
    <property type="term" value="F:ATP binding"/>
    <property type="evidence" value="ECO:0007669"/>
    <property type="project" value="UniProtKB-KW"/>
</dbReference>
<evidence type="ECO:0000256" key="2">
    <source>
        <dbReference type="ARBA" id="ARBA00022801"/>
    </source>
</evidence>
<dbReference type="EMBL" id="BMAT01004809">
    <property type="protein sequence ID" value="GFR81204.1"/>
    <property type="molecule type" value="Genomic_DNA"/>
</dbReference>
<feature type="region of interest" description="Disordered" evidence="5">
    <location>
        <begin position="957"/>
        <end position="1035"/>
    </location>
</feature>
<evidence type="ECO:0000256" key="3">
    <source>
        <dbReference type="ARBA" id="ARBA00022806"/>
    </source>
</evidence>
<keyword evidence="4" id="KW-0067">ATP-binding</keyword>
<evidence type="ECO:0000313" key="8">
    <source>
        <dbReference type="Proteomes" id="UP000762676"/>
    </source>
</evidence>
<dbReference type="SUPFAM" id="SSF52540">
    <property type="entry name" value="P-loop containing nucleoside triphosphate hydrolases"/>
    <property type="match status" value="1"/>
</dbReference>
<feature type="domain" description="UvrD-like helicase ATP-binding" evidence="6">
    <location>
        <begin position="1269"/>
        <end position="1354"/>
    </location>
</feature>
<dbReference type="Gene3D" id="1.25.40.20">
    <property type="entry name" value="Ankyrin repeat-containing domain"/>
    <property type="match status" value="2"/>
</dbReference>
<dbReference type="Gene3D" id="1.25.40.470">
    <property type="match status" value="1"/>
</dbReference>
<feature type="compositionally biased region" description="Polar residues" evidence="5">
    <location>
        <begin position="250"/>
        <end position="273"/>
    </location>
</feature>
<feature type="non-terminal residue" evidence="7">
    <location>
        <position position="1"/>
    </location>
</feature>
<evidence type="ECO:0000313" key="7">
    <source>
        <dbReference type="EMBL" id="GFR81204.1"/>
    </source>
</evidence>
<dbReference type="GO" id="GO:0004386">
    <property type="term" value="F:helicase activity"/>
    <property type="evidence" value="ECO:0007669"/>
    <property type="project" value="UniProtKB-KW"/>
</dbReference>
<dbReference type="InterPro" id="IPR036770">
    <property type="entry name" value="Ankyrin_rpt-contain_sf"/>
</dbReference>
<keyword evidence="8" id="KW-1185">Reference proteome</keyword>
<dbReference type="InterPro" id="IPR013986">
    <property type="entry name" value="DExx_box_DNA_helicase_dom_sf"/>
</dbReference>
<dbReference type="InterPro" id="IPR014016">
    <property type="entry name" value="UvrD-like_ATP-bd"/>
</dbReference>
<gene>
    <name evidence="7" type="ORF">ElyMa_002335000</name>
</gene>
<dbReference type="Pfam" id="PF00580">
    <property type="entry name" value="UvrD-helicase"/>
    <property type="match status" value="1"/>
</dbReference>
<keyword evidence="3" id="KW-0347">Helicase</keyword>
<dbReference type="Gene3D" id="3.40.50.300">
    <property type="entry name" value="P-loop containing nucleotide triphosphate hydrolases"/>
    <property type="match status" value="2"/>
</dbReference>
<feature type="compositionally biased region" description="Low complexity" evidence="5">
    <location>
        <begin position="970"/>
        <end position="979"/>
    </location>
</feature>
<keyword evidence="1" id="KW-0547">Nucleotide-binding</keyword>
<dbReference type="SUPFAM" id="SSF48403">
    <property type="entry name" value="Ankyrin repeat"/>
    <property type="match status" value="1"/>
</dbReference>
<evidence type="ECO:0000259" key="6">
    <source>
        <dbReference type="Pfam" id="PF00580"/>
    </source>
</evidence>
<proteinExistence type="predicted"/>
<reference evidence="7 8" key="1">
    <citation type="journal article" date="2021" name="Elife">
        <title>Chloroplast acquisition without the gene transfer in kleptoplastic sea slugs, Plakobranchus ocellatus.</title>
        <authorList>
            <person name="Maeda T."/>
            <person name="Takahashi S."/>
            <person name="Yoshida T."/>
            <person name="Shimamura S."/>
            <person name="Takaki Y."/>
            <person name="Nagai Y."/>
            <person name="Toyoda A."/>
            <person name="Suzuki Y."/>
            <person name="Arimoto A."/>
            <person name="Ishii H."/>
            <person name="Satoh N."/>
            <person name="Nishiyama T."/>
            <person name="Hasebe M."/>
            <person name="Maruyama T."/>
            <person name="Minagawa J."/>
            <person name="Obokata J."/>
            <person name="Shigenobu S."/>
        </authorList>
    </citation>
    <scope>NUCLEOTIDE SEQUENCE [LARGE SCALE GENOMIC DNA]</scope>
</reference>
<dbReference type="InterPro" id="IPR027417">
    <property type="entry name" value="P-loop_NTPase"/>
</dbReference>
<dbReference type="InterPro" id="IPR039904">
    <property type="entry name" value="TRANK1"/>
</dbReference>
<dbReference type="PANTHER" id="PTHR21529">
    <property type="entry name" value="MAMMARY TURMOR VIRUS RECEPTOR HOMOLOG 1, 2 MTVR1, 2"/>
    <property type="match status" value="1"/>
</dbReference>
<feature type="region of interest" description="Disordered" evidence="5">
    <location>
        <begin position="585"/>
        <end position="640"/>
    </location>
</feature>
<evidence type="ECO:0000256" key="5">
    <source>
        <dbReference type="SAM" id="MobiDB-lite"/>
    </source>
</evidence>
<feature type="region of interest" description="Disordered" evidence="5">
    <location>
        <begin position="1149"/>
        <end position="1185"/>
    </location>
</feature>